<sequence length="343" mass="37019">MTQIVRIEAGPSLSTREMSRATRDALISIRKMIPPLLPKFYKGQMGSVAVIGGSQDYTGAPYFSAMACAKTGADLVHVICEPQAAQVIKTYSPNLMIHPLMRQSDRASTEDSAQSIASKIIELLPRLHVLVIGPGLGRDKLMLDTCVYVIEAAKKRNMPLVIDADGLSLAQTYSSLFQNYTDCIMTPNLREFSHLCESKNISPSSSDGGESVEKLSLAFGGVTIIQKGMKDYISNGKKTMISDIEGGLKRSGGQGDALTGSLATFLCWRKAYLDNLWVHGGDLSSSDLLALAACGGSALTRECSRLAYLKKGRSMQASDLLDEVYGAFQALFEGSLADLKPWS</sequence>
<feature type="binding site" evidence="8">
    <location>
        <position position="135"/>
    </location>
    <ligand>
        <name>(6S)-NADPHX</name>
        <dbReference type="ChEBI" id="CHEBI:64076"/>
    </ligand>
</feature>
<evidence type="ECO:0000256" key="2">
    <source>
        <dbReference type="ARBA" id="ARBA00022741"/>
    </source>
</evidence>
<dbReference type="HAMAP" id="MF_01965">
    <property type="entry name" value="NADHX_dehydratase"/>
    <property type="match status" value="1"/>
</dbReference>
<feature type="binding site" evidence="8">
    <location>
        <begin position="246"/>
        <end position="255"/>
    </location>
    <ligand>
        <name>ATP</name>
        <dbReference type="ChEBI" id="CHEBI:30616"/>
    </ligand>
</feature>
<evidence type="ECO:0000313" key="10">
    <source>
        <dbReference type="EMBL" id="CAD6505582.1"/>
    </source>
</evidence>
<evidence type="ECO:0000259" key="9">
    <source>
        <dbReference type="PROSITE" id="PS51383"/>
    </source>
</evidence>
<keyword evidence="6 8" id="KW-0456">Lyase</keyword>
<keyword evidence="4" id="KW-0521">NADP</keyword>
<dbReference type="Proteomes" id="UP000683417">
    <property type="component" value="Unassembled WGS sequence"/>
</dbReference>
<dbReference type="GO" id="GO:0047453">
    <property type="term" value="F:ATP-dependent NAD(P)H-hydrate dehydratase activity"/>
    <property type="evidence" value="ECO:0007669"/>
    <property type="project" value="UniProtKB-UniRule"/>
</dbReference>
<keyword evidence="3 8" id="KW-0067">ATP-binding</keyword>
<gene>
    <name evidence="10" type="ORF">BGTH12_LOCUS6940</name>
</gene>
<dbReference type="NCBIfam" id="TIGR00196">
    <property type="entry name" value="yjeF_cterm"/>
    <property type="match status" value="1"/>
</dbReference>
<dbReference type="InterPro" id="IPR000631">
    <property type="entry name" value="CARKD"/>
</dbReference>
<dbReference type="EC" id="4.2.1.93" evidence="8"/>
<reference evidence="10" key="1">
    <citation type="submission" date="2020-10" db="EMBL/GenBank/DDBJ databases">
        <authorList>
            <person name="Muller C M."/>
        </authorList>
    </citation>
    <scope>NUCLEOTIDE SEQUENCE</scope>
    <source>
        <strain evidence="10">THUN-12</strain>
    </source>
</reference>
<evidence type="ECO:0000256" key="6">
    <source>
        <dbReference type="ARBA" id="ARBA00023239"/>
    </source>
</evidence>
<dbReference type="AlphaFoldDB" id="A0A9W4GHF8"/>
<protein>
    <recommendedName>
        <fullName evidence="8">ATP-dependent (S)-NAD(P)H-hydrate dehydratase</fullName>
        <ecNumber evidence="8">4.2.1.93</ecNumber>
    </recommendedName>
    <alternativeName>
        <fullName evidence="8">ATP-dependent NAD(P)HX dehydratase</fullName>
    </alternativeName>
</protein>
<dbReference type="FunFam" id="3.40.1190.20:FF:000023">
    <property type="entry name" value="ATP-dependent (S)-NAD(P)H-hydrate dehydratase"/>
    <property type="match status" value="1"/>
</dbReference>
<comment type="caution">
    <text evidence="10">The sequence shown here is derived from an EMBL/GenBank/DDBJ whole genome shotgun (WGS) entry which is preliminary data.</text>
</comment>
<dbReference type="GO" id="GO:0005737">
    <property type="term" value="C:cytoplasm"/>
    <property type="evidence" value="ECO:0007669"/>
    <property type="project" value="UniProtKB-SubCell"/>
</dbReference>
<evidence type="ECO:0000256" key="8">
    <source>
        <dbReference type="HAMAP-Rule" id="MF_03157"/>
    </source>
</evidence>
<dbReference type="GO" id="GO:0046496">
    <property type="term" value="P:nicotinamide nucleotide metabolic process"/>
    <property type="evidence" value="ECO:0007669"/>
    <property type="project" value="UniProtKB-UniRule"/>
</dbReference>
<feature type="domain" description="YjeF C-terminal" evidence="9">
    <location>
        <begin position="25"/>
        <end position="331"/>
    </location>
</feature>
<dbReference type="Pfam" id="PF01256">
    <property type="entry name" value="Carb_kinase"/>
    <property type="match status" value="1"/>
</dbReference>
<accession>A0A9W4GHF8</accession>
<evidence type="ECO:0000313" key="11">
    <source>
        <dbReference type="Proteomes" id="UP000683417"/>
    </source>
</evidence>
<dbReference type="PANTHER" id="PTHR12592:SF0">
    <property type="entry name" value="ATP-DEPENDENT (S)-NAD(P)H-HYDRATE DEHYDRATASE"/>
    <property type="match status" value="1"/>
</dbReference>
<proteinExistence type="inferred from homology"/>
<organism evidence="10 11">
    <name type="scientific">Blumeria graminis f. sp. triticale</name>
    <dbReference type="NCBI Taxonomy" id="1689686"/>
    <lineage>
        <taxon>Eukaryota</taxon>
        <taxon>Fungi</taxon>
        <taxon>Dikarya</taxon>
        <taxon>Ascomycota</taxon>
        <taxon>Pezizomycotina</taxon>
        <taxon>Leotiomycetes</taxon>
        <taxon>Erysiphales</taxon>
        <taxon>Erysiphaceae</taxon>
        <taxon>Blumeria</taxon>
    </lineage>
</organism>
<keyword evidence="8" id="KW-0963">Cytoplasm</keyword>
<dbReference type="GO" id="GO:0005524">
    <property type="term" value="F:ATP binding"/>
    <property type="evidence" value="ECO:0007669"/>
    <property type="project" value="UniProtKB-KW"/>
</dbReference>
<comment type="subcellular location">
    <subcellularLocation>
        <location evidence="8">Cytoplasm</location>
    </subcellularLocation>
</comment>
<dbReference type="CDD" id="cd01171">
    <property type="entry name" value="YXKO-related"/>
    <property type="match status" value="1"/>
</dbReference>
<comment type="function">
    <text evidence="8">Catalyzes the dehydration of the S-form of NAD(P)HX at the expense of ATP, which is converted to ADP. Together with NAD(P)HX epimerase, which catalyzes the epimerization of the S- and R-forms, the enzyme allows the repair of both epimers of NAD(P)HX, a damaged form of NAD(P)H that is a result of enzymatic or heat-dependent hydration.</text>
</comment>
<comment type="similarity">
    <text evidence="8">Belongs to the NnrD/CARKD family.</text>
</comment>
<name>A0A9W4GHF8_BLUGR</name>
<comment type="catalytic activity">
    <reaction evidence="7 8">
        <text>(6S)-NADPHX + ATP = ADP + phosphate + NADPH + H(+)</text>
        <dbReference type="Rhea" id="RHEA:32231"/>
        <dbReference type="ChEBI" id="CHEBI:15378"/>
        <dbReference type="ChEBI" id="CHEBI:30616"/>
        <dbReference type="ChEBI" id="CHEBI:43474"/>
        <dbReference type="ChEBI" id="CHEBI:57783"/>
        <dbReference type="ChEBI" id="CHEBI:64076"/>
        <dbReference type="ChEBI" id="CHEBI:456216"/>
        <dbReference type="EC" id="4.2.1.93"/>
    </reaction>
</comment>
<evidence type="ECO:0000256" key="3">
    <source>
        <dbReference type="ARBA" id="ARBA00022840"/>
    </source>
</evidence>
<comment type="catalytic activity">
    <reaction evidence="8">
        <text>(6S)-NADHX + ATP = ADP + phosphate + NADH + H(+)</text>
        <dbReference type="Rhea" id="RHEA:19017"/>
        <dbReference type="ChEBI" id="CHEBI:15378"/>
        <dbReference type="ChEBI" id="CHEBI:30616"/>
        <dbReference type="ChEBI" id="CHEBI:43474"/>
        <dbReference type="ChEBI" id="CHEBI:57945"/>
        <dbReference type="ChEBI" id="CHEBI:64074"/>
        <dbReference type="ChEBI" id="CHEBI:456216"/>
        <dbReference type="EC" id="4.2.1.93"/>
    </reaction>
</comment>
<dbReference type="PROSITE" id="PS51383">
    <property type="entry name" value="YJEF_C_3"/>
    <property type="match status" value="1"/>
</dbReference>
<comment type="cofactor">
    <cofactor evidence="8">
        <name>Mg(2+)</name>
        <dbReference type="ChEBI" id="CHEBI:18420"/>
    </cofactor>
</comment>
<dbReference type="GO" id="GO:0110051">
    <property type="term" value="P:metabolite repair"/>
    <property type="evidence" value="ECO:0007669"/>
    <property type="project" value="TreeGrafter"/>
</dbReference>
<evidence type="ECO:0000256" key="4">
    <source>
        <dbReference type="ARBA" id="ARBA00022857"/>
    </source>
</evidence>
<evidence type="ECO:0000256" key="7">
    <source>
        <dbReference type="ARBA" id="ARBA00047472"/>
    </source>
</evidence>
<feature type="binding site" evidence="8">
    <location>
        <begin position="227"/>
        <end position="231"/>
    </location>
    <ligand>
        <name>ATP</name>
        <dbReference type="ChEBI" id="CHEBI:30616"/>
    </ligand>
</feature>
<keyword evidence="2 8" id="KW-0547">Nucleotide-binding</keyword>
<evidence type="ECO:0000256" key="5">
    <source>
        <dbReference type="ARBA" id="ARBA00023027"/>
    </source>
</evidence>
<evidence type="ECO:0000256" key="1">
    <source>
        <dbReference type="ARBA" id="ARBA00022553"/>
    </source>
</evidence>
<dbReference type="PANTHER" id="PTHR12592">
    <property type="entry name" value="ATP-DEPENDENT (S)-NAD(P)H-HYDRATE DEHYDRATASE FAMILY MEMBER"/>
    <property type="match status" value="1"/>
</dbReference>
<keyword evidence="1 8" id="KW-0597">Phosphoprotein</keyword>
<feature type="binding site" evidence="8">
    <location>
        <begin position="188"/>
        <end position="194"/>
    </location>
    <ligand>
        <name>(6S)-NADPHX</name>
        <dbReference type="ChEBI" id="CHEBI:64076"/>
    </ligand>
</feature>
<dbReference type="EMBL" id="CAJHIT010000009">
    <property type="protein sequence ID" value="CAD6505582.1"/>
    <property type="molecule type" value="Genomic_DNA"/>
</dbReference>
<feature type="binding site" evidence="8">
    <location>
        <position position="256"/>
    </location>
    <ligand>
        <name>(6S)-NADPHX</name>
        <dbReference type="ChEBI" id="CHEBI:64076"/>
    </ligand>
</feature>
<keyword evidence="5 8" id="KW-0520">NAD</keyword>